<accession>A0ABU4EQF4</accession>
<proteinExistence type="predicted"/>
<feature type="DNA-binding region" description="H-T-H motif" evidence="4">
    <location>
        <begin position="35"/>
        <end position="54"/>
    </location>
</feature>
<dbReference type="Pfam" id="PF00440">
    <property type="entry name" value="TetR_N"/>
    <property type="match status" value="1"/>
</dbReference>
<dbReference type="Pfam" id="PF13305">
    <property type="entry name" value="TetR_C_33"/>
    <property type="match status" value="1"/>
</dbReference>
<comment type="caution">
    <text evidence="6">The sequence shown here is derived from an EMBL/GenBank/DDBJ whole genome shotgun (WGS) entry which is preliminary data.</text>
</comment>
<dbReference type="InterPro" id="IPR001647">
    <property type="entry name" value="HTH_TetR"/>
</dbReference>
<dbReference type="Gene3D" id="1.10.357.10">
    <property type="entry name" value="Tetracycline Repressor, domain 2"/>
    <property type="match status" value="1"/>
</dbReference>
<reference evidence="6 7" key="1">
    <citation type="submission" date="2023-10" db="EMBL/GenBank/DDBJ databases">
        <title>Development of a sustainable strategy for remediation of hydrocarbon-contaminated territories based on the waste exchange concept.</title>
        <authorList>
            <person name="Krivoruchko A."/>
        </authorList>
    </citation>
    <scope>NUCLEOTIDE SEQUENCE [LARGE SCALE GENOMIC DNA]</scope>
    <source>
        <strain evidence="6 7">IEGM 1236</strain>
    </source>
</reference>
<dbReference type="PANTHER" id="PTHR30055:SF243">
    <property type="entry name" value="HTH-TYPE TRANSCRIPTIONAL REGULATOR RV1816"/>
    <property type="match status" value="1"/>
</dbReference>
<keyword evidence="1" id="KW-0805">Transcription regulation</keyword>
<keyword evidence="7" id="KW-1185">Reference proteome</keyword>
<protein>
    <submittedName>
        <fullName evidence="6">TetR/AcrR family transcriptional regulator</fullName>
    </submittedName>
</protein>
<dbReference type="PANTHER" id="PTHR30055">
    <property type="entry name" value="HTH-TYPE TRANSCRIPTIONAL REGULATOR RUTR"/>
    <property type="match status" value="1"/>
</dbReference>
<evidence type="ECO:0000256" key="2">
    <source>
        <dbReference type="ARBA" id="ARBA00023125"/>
    </source>
</evidence>
<gene>
    <name evidence="6" type="ORF">R4198_07150</name>
</gene>
<evidence type="ECO:0000256" key="1">
    <source>
        <dbReference type="ARBA" id="ARBA00023015"/>
    </source>
</evidence>
<dbReference type="InterPro" id="IPR025996">
    <property type="entry name" value="MT1864/Rv1816-like_C"/>
</dbReference>
<dbReference type="RefSeq" id="WP_317712589.1">
    <property type="nucleotide sequence ID" value="NZ_JAWLUM010000001.1"/>
</dbReference>
<feature type="domain" description="HTH tetR-type" evidence="5">
    <location>
        <begin position="12"/>
        <end position="72"/>
    </location>
</feature>
<evidence type="ECO:0000256" key="4">
    <source>
        <dbReference type="PROSITE-ProRule" id="PRU00335"/>
    </source>
</evidence>
<sequence>MPKESRRDRQRRELKQDIVTEARRRLEDGGLSAVTLRGIAREVGMSAPALYTYFPSLSELLTELIVQSYKSLEANITAALAESAGSTLEQRLETGPIAYRAWALQHPRQFNLIFFDQIRGYAAPPDGPTVPAQTNVLRPIALHYAEVCGCTLAELEDDGDLLDDFLGWWGAFHGIVALEVNHHLDWREPEKVFRRHLGSSIRNLLSTVPRTPGGQPDT</sequence>
<dbReference type="Proteomes" id="UP001185792">
    <property type="component" value="Unassembled WGS sequence"/>
</dbReference>
<name>A0ABU4EQF4_WILMA</name>
<dbReference type="SUPFAM" id="SSF48498">
    <property type="entry name" value="Tetracyclin repressor-like, C-terminal domain"/>
    <property type="match status" value="1"/>
</dbReference>
<evidence type="ECO:0000313" key="7">
    <source>
        <dbReference type="Proteomes" id="UP001185792"/>
    </source>
</evidence>
<organism evidence="6 7">
    <name type="scientific">Williamsia marianensis</name>
    <dbReference type="NCBI Taxonomy" id="85044"/>
    <lineage>
        <taxon>Bacteria</taxon>
        <taxon>Bacillati</taxon>
        <taxon>Actinomycetota</taxon>
        <taxon>Actinomycetes</taxon>
        <taxon>Mycobacteriales</taxon>
        <taxon>Nocardiaceae</taxon>
        <taxon>Williamsia</taxon>
    </lineage>
</organism>
<evidence type="ECO:0000313" key="6">
    <source>
        <dbReference type="EMBL" id="MDV7133471.1"/>
    </source>
</evidence>
<dbReference type="EMBL" id="JAWLUM010000001">
    <property type="protein sequence ID" value="MDV7133471.1"/>
    <property type="molecule type" value="Genomic_DNA"/>
</dbReference>
<dbReference type="InterPro" id="IPR050109">
    <property type="entry name" value="HTH-type_TetR-like_transc_reg"/>
</dbReference>
<keyword evidence="2 4" id="KW-0238">DNA-binding</keyword>
<dbReference type="InterPro" id="IPR009057">
    <property type="entry name" value="Homeodomain-like_sf"/>
</dbReference>
<evidence type="ECO:0000256" key="3">
    <source>
        <dbReference type="ARBA" id="ARBA00023163"/>
    </source>
</evidence>
<evidence type="ECO:0000259" key="5">
    <source>
        <dbReference type="PROSITE" id="PS50977"/>
    </source>
</evidence>
<dbReference type="SUPFAM" id="SSF46689">
    <property type="entry name" value="Homeodomain-like"/>
    <property type="match status" value="1"/>
</dbReference>
<dbReference type="PROSITE" id="PS50977">
    <property type="entry name" value="HTH_TETR_2"/>
    <property type="match status" value="1"/>
</dbReference>
<dbReference type="InterPro" id="IPR036271">
    <property type="entry name" value="Tet_transcr_reg_TetR-rel_C_sf"/>
</dbReference>
<keyword evidence="3" id="KW-0804">Transcription</keyword>